<feature type="domain" description="Carboxylesterase type B" evidence="1">
    <location>
        <begin position="4"/>
        <end position="317"/>
    </location>
</feature>
<proteinExistence type="predicted"/>
<dbReference type="InterPro" id="IPR002018">
    <property type="entry name" value="CarbesteraseB"/>
</dbReference>
<dbReference type="RefSeq" id="WP_160894412.1">
    <property type="nucleotide sequence ID" value="NZ_WUMU01000011.1"/>
</dbReference>
<evidence type="ECO:0000259" key="1">
    <source>
        <dbReference type="Pfam" id="PF00135"/>
    </source>
</evidence>
<protein>
    <submittedName>
        <fullName evidence="2">Carboxylesterase family protein</fullName>
    </submittedName>
</protein>
<organism evidence="2 3">
    <name type="scientific">Pseudooceanicola albus</name>
    <dbReference type="NCBI Taxonomy" id="2692189"/>
    <lineage>
        <taxon>Bacteria</taxon>
        <taxon>Pseudomonadati</taxon>
        <taxon>Pseudomonadota</taxon>
        <taxon>Alphaproteobacteria</taxon>
        <taxon>Rhodobacterales</taxon>
        <taxon>Paracoccaceae</taxon>
        <taxon>Pseudooceanicola</taxon>
    </lineage>
</organism>
<dbReference type="PANTHER" id="PTHR11559">
    <property type="entry name" value="CARBOXYLESTERASE"/>
    <property type="match status" value="1"/>
</dbReference>
<evidence type="ECO:0000313" key="2">
    <source>
        <dbReference type="EMBL" id="MXN18277.1"/>
    </source>
</evidence>
<feature type="domain" description="Carboxylesterase type B" evidence="1">
    <location>
        <begin position="327"/>
        <end position="418"/>
    </location>
</feature>
<dbReference type="Pfam" id="PF00135">
    <property type="entry name" value="COesterase"/>
    <property type="match status" value="2"/>
</dbReference>
<evidence type="ECO:0000313" key="3">
    <source>
        <dbReference type="Proteomes" id="UP000477911"/>
    </source>
</evidence>
<dbReference type="InterPro" id="IPR029058">
    <property type="entry name" value="AB_hydrolase_fold"/>
</dbReference>
<sequence length="437" mass="45394">MTAPQARIRAGRIAGATGAGVERFLGIPYAAPPLGPLRWRAPQPVTRWDGLRAATAFGHDPMQEPFPSDAAPLGTPPAEDCLTLNVWRPEGTRPGDGLPVMVWIYGGGLVNGGASPAVYDGAALAAQGLVVVSFNYRVGRFGFFRHPALAEGAPPEEQAGNFGFLDQLAALEWVRDNIDALGGDPARVSVVGESAGGQSVHVLLTSPRARGLFRAAVIQSGSDGAQSWAGPDDRAGERFAESCGIAPGSGAAAALRALDAQAVTRGLNMTHLASPPGARDFCAPQADGGTTCAIRPAYEAGAFARVPVMIGYTSDDLGGPEGAIIRGTRELADLLAPQTPTWAYVFDYVAGAERDAQTRGARHATEIPFFFGTHAARLGADRVSEADRRASRTAMGYLVGFVKTGQPAGAALPPWSRHAPGQGFQVLTRDGGAAPEV</sequence>
<dbReference type="InterPro" id="IPR019819">
    <property type="entry name" value="Carboxylesterase_B_CS"/>
</dbReference>
<dbReference type="EMBL" id="WUMU01000011">
    <property type="protein sequence ID" value="MXN18277.1"/>
    <property type="molecule type" value="Genomic_DNA"/>
</dbReference>
<name>A0A6L7G436_9RHOB</name>
<dbReference type="Proteomes" id="UP000477911">
    <property type="component" value="Unassembled WGS sequence"/>
</dbReference>
<comment type="caution">
    <text evidence="2">The sequence shown here is derived from an EMBL/GenBank/DDBJ whole genome shotgun (WGS) entry which is preliminary data.</text>
</comment>
<dbReference type="Gene3D" id="3.40.50.1820">
    <property type="entry name" value="alpha/beta hydrolase"/>
    <property type="match status" value="2"/>
</dbReference>
<accession>A0A6L7G436</accession>
<keyword evidence="3" id="KW-1185">Reference proteome</keyword>
<reference evidence="2 3" key="1">
    <citation type="submission" date="2019-12" db="EMBL/GenBank/DDBJ databases">
        <authorList>
            <person name="Li M."/>
        </authorList>
    </citation>
    <scope>NUCLEOTIDE SEQUENCE [LARGE SCALE GENOMIC DNA]</scope>
    <source>
        <strain evidence="2 3">GBMRC 2024</strain>
    </source>
</reference>
<dbReference type="PROSITE" id="PS00941">
    <property type="entry name" value="CARBOXYLESTERASE_B_2"/>
    <property type="match status" value="1"/>
</dbReference>
<gene>
    <name evidence="2" type="ORF">GR170_10550</name>
</gene>
<dbReference type="InterPro" id="IPR050309">
    <property type="entry name" value="Type-B_Carboxylest/Lipase"/>
</dbReference>
<dbReference type="SUPFAM" id="SSF53474">
    <property type="entry name" value="alpha/beta-Hydrolases"/>
    <property type="match status" value="1"/>
</dbReference>
<dbReference type="AlphaFoldDB" id="A0A6L7G436"/>